<evidence type="ECO:0000313" key="1">
    <source>
        <dbReference type="EMBL" id="AWL11679.1"/>
    </source>
</evidence>
<evidence type="ECO:0008006" key="3">
    <source>
        <dbReference type="Google" id="ProtNLM"/>
    </source>
</evidence>
<dbReference type="KEGG" id="salh:HMF8227_01198"/>
<protein>
    <recommendedName>
        <fullName evidence="3">TIGR03016 family PEP-CTERM system-associated outer membrane protein</fullName>
    </recommendedName>
</protein>
<keyword evidence="2" id="KW-1185">Reference proteome</keyword>
<dbReference type="SUPFAM" id="SSF56935">
    <property type="entry name" value="Porins"/>
    <property type="match status" value="2"/>
</dbReference>
<dbReference type="InterPro" id="IPR023614">
    <property type="entry name" value="Porin_dom_sf"/>
</dbReference>
<sequence length="541" mass="60682">MADKVKQPTYRLLCLLSTMALPVSGLAGELMIQPALEVLSSHPDIDDRTTPSQSRDGLAWSLTPELGLEYHSNRTRVNFITRYQHIERHGELTSSGRSNGDWSTTLSSTVDIVKDALQLAATYDRSQQLADSRTGVFSDKLTAPDDFVDVESYSGNLSWQIPNAKWVSMNGSLFGSRRTTVDDVSDGDFFNVDSERLGGQMQLSNGYQYQYLQWQLQASEQETRRRQLGDFKQQALSANMDIPLYGELSLTLTAQDTNYSLDGNQILADRLDYQQYGIGLGWQLGQNSVIKIIAYRSDQNQEQTDDNYIGGLARLVLSPRSSIEYEKSKNALGDKESLTLIQNSRLLRTRVGFSEDIRISTTTELAQTGTATFVCSDSSTDINDCFLPSTLDYQLAPGEALVSFNQLSPELNEQVAKLETAFISLSYDNQSKLLMSVGYSHSKRVGLESATRDEDRDSYSANLSYRVAPYSAVILSANISQIDFITLNESDDNRQFALSYDTALSPDMDLKLSAVRRERKVDERQIDFTDDRLELVLNYRF</sequence>
<proteinExistence type="predicted"/>
<name>A0A2S2E256_9ALTE</name>
<dbReference type="EMBL" id="CP029347">
    <property type="protein sequence ID" value="AWL11679.1"/>
    <property type="molecule type" value="Genomic_DNA"/>
</dbReference>
<reference evidence="1 2" key="1">
    <citation type="submission" date="2018-05" db="EMBL/GenBank/DDBJ databases">
        <title>Salinimonas sp. HMF8227 Genome sequencing and assembly.</title>
        <authorList>
            <person name="Kang H."/>
            <person name="Kang J."/>
            <person name="Cha I."/>
            <person name="Kim H."/>
            <person name="Joh K."/>
        </authorList>
    </citation>
    <scope>NUCLEOTIDE SEQUENCE [LARGE SCALE GENOMIC DNA]</scope>
    <source>
        <strain evidence="1 2">HMF8227</strain>
    </source>
</reference>
<evidence type="ECO:0000313" key="2">
    <source>
        <dbReference type="Proteomes" id="UP000245728"/>
    </source>
</evidence>
<dbReference type="OrthoDB" id="5750656at2"/>
<dbReference type="Proteomes" id="UP000245728">
    <property type="component" value="Chromosome"/>
</dbReference>
<dbReference type="Gene3D" id="2.40.160.10">
    <property type="entry name" value="Porin"/>
    <property type="match status" value="1"/>
</dbReference>
<gene>
    <name evidence="1" type="ORF">HMF8227_01198</name>
</gene>
<dbReference type="RefSeq" id="WP_109339304.1">
    <property type="nucleotide sequence ID" value="NZ_CP029347.1"/>
</dbReference>
<organism evidence="1 2">
    <name type="scientific">Saliniradius amylolyticus</name>
    <dbReference type="NCBI Taxonomy" id="2183582"/>
    <lineage>
        <taxon>Bacteria</taxon>
        <taxon>Pseudomonadati</taxon>
        <taxon>Pseudomonadota</taxon>
        <taxon>Gammaproteobacteria</taxon>
        <taxon>Alteromonadales</taxon>
        <taxon>Alteromonadaceae</taxon>
        <taxon>Saliniradius</taxon>
    </lineage>
</organism>
<accession>A0A2S2E256</accession>
<dbReference type="AlphaFoldDB" id="A0A2S2E256"/>